<dbReference type="RefSeq" id="WP_163722391.1">
    <property type="nucleotide sequence ID" value="NZ_AP022574.1"/>
</dbReference>
<reference evidence="1 2" key="1">
    <citation type="journal article" date="2019" name="Emerg. Microbes Infect.">
        <title>Comprehensive subspecies identification of 175 nontuberculous mycobacteria species based on 7547 genomic profiles.</title>
        <authorList>
            <person name="Matsumoto Y."/>
            <person name="Kinjo T."/>
            <person name="Motooka D."/>
            <person name="Nabeya D."/>
            <person name="Jung N."/>
            <person name="Uechi K."/>
            <person name="Horii T."/>
            <person name="Iida T."/>
            <person name="Fujita J."/>
            <person name="Nakamura S."/>
        </authorList>
    </citation>
    <scope>NUCLEOTIDE SEQUENCE [LARGE SCALE GENOMIC DNA]</scope>
    <source>
        <strain evidence="1 2">JCM 13323</strain>
    </source>
</reference>
<accession>A0A7I7M9X3</accession>
<name>A0A7I7M9X3_9MYCO</name>
<evidence type="ECO:0000313" key="1">
    <source>
        <dbReference type="EMBL" id="BBX68836.1"/>
    </source>
</evidence>
<dbReference type="KEGG" id="mpsc:MPSYJ_22970"/>
<protein>
    <submittedName>
        <fullName evidence="1">Uncharacterized protein</fullName>
    </submittedName>
</protein>
<proteinExistence type="predicted"/>
<dbReference type="AlphaFoldDB" id="A0A7I7M9X3"/>
<organism evidence="1 2">
    <name type="scientific">Mycolicibacterium psychrotolerans</name>
    <dbReference type="NCBI Taxonomy" id="216929"/>
    <lineage>
        <taxon>Bacteria</taxon>
        <taxon>Bacillati</taxon>
        <taxon>Actinomycetota</taxon>
        <taxon>Actinomycetes</taxon>
        <taxon>Mycobacteriales</taxon>
        <taxon>Mycobacteriaceae</taxon>
        <taxon>Mycolicibacterium</taxon>
    </lineage>
</organism>
<dbReference type="EMBL" id="AP022574">
    <property type="protein sequence ID" value="BBX68836.1"/>
    <property type="molecule type" value="Genomic_DNA"/>
</dbReference>
<sequence length="112" mass="12002">MAEITENKTAAERASDLTERAAGLSDQVLKSVESGQRTAIDAVRKFVNTVDESMTAQGDDHPSRRNTVVDAALDMADKLVKTQYEFIRSVVSSASETLKKQGDAKPGADGSD</sequence>
<dbReference type="Proteomes" id="UP000466514">
    <property type="component" value="Chromosome"/>
</dbReference>
<keyword evidence="2" id="KW-1185">Reference proteome</keyword>
<evidence type="ECO:0000313" key="2">
    <source>
        <dbReference type="Proteomes" id="UP000466514"/>
    </source>
</evidence>
<gene>
    <name evidence="1" type="ORF">MPSYJ_22970</name>
</gene>